<protein>
    <submittedName>
        <fullName evidence="2">Uncharacterized protein</fullName>
    </submittedName>
</protein>
<evidence type="ECO:0000313" key="3">
    <source>
        <dbReference type="Proteomes" id="UP001385951"/>
    </source>
</evidence>
<evidence type="ECO:0000256" key="1">
    <source>
        <dbReference type="SAM" id="MobiDB-lite"/>
    </source>
</evidence>
<name>A0AAW0GHX2_9APHY</name>
<dbReference type="Proteomes" id="UP001385951">
    <property type="component" value="Unassembled WGS sequence"/>
</dbReference>
<dbReference type="EMBL" id="JASBNA010000006">
    <property type="protein sequence ID" value="KAK7690815.1"/>
    <property type="molecule type" value="Genomic_DNA"/>
</dbReference>
<sequence>MSTAVKVPISALQLPPTSHTLTQNLTPDPHTPSPSDFRTVQKEKPSIQRRGRILDPPSHFSFVSPLPIAFPYKIIQEEGETESQSSQIERYLSERESLHEKPNAPSPIPGVLKKYYPSRRKERPASGTYWTFGDRSEGLYSLFECRGWF</sequence>
<accession>A0AAW0GHX2</accession>
<organism evidence="2 3">
    <name type="scientific">Cerrena zonata</name>
    <dbReference type="NCBI Taxonomy" id="2478898"/>
    <lineage>
        <taxon>Eukaryota</taxon>
        <taxon>Fungi</taxon>
        <taxon>Dikarya</taxon>
        <taxon>Basidiomycota</taxon>
        <taxon>Agaricomycotina</taxon>
        <taxon>Agaricomycetes</taxon>
        <taxon>Polyporales</taxon>
        <taxon>Cerrenaceae</taxon>
        <taxon>Cerrena</taxon>
    </lineage>
</organism>
<feature type="region of interest" description="Disordered" evidence="1">
    <location>
        <begin position="78"/>
        <end position="111"/>
    </location>
</feature>
<proteinExistence type="predicted"/>
<gene>
    <name evidence="2" type="ORF">QCA50_005915</name>
</gene>
<comment type="caution">
    <text evidence="2">The sequence shown here is derived from an EMBL/GenBank/DDBJ whole genome shotgun (WGS) entry which is preliminary data.</text>
</comment>
<dbReference type="AlphaFoldDB" id="A0AAW0GHX2"/>
<evidence type="ECO:0000313" key="2">
    <source>
        <dbReference type="EMBL" id="KAK7690815.1"/>
    </source>
</evidence>
<feature type="compositionally biased region" description="Basic and acidic residues" evidence="1">
    <location>
        <begin position="91"/>
        <end position="102"/>
    </location>
</feature>
<feature type="compositionally biased region" description="Polar residues" evidence="1">
    <location>
        <begin position="15"/>
        <end position="26"/>
    </location>
</feature>
<feature type="region of interest" description="Disordered" evidence="1">
    <location>
        <begin position="1"/>
        <end position="56"/>
    </location>
</feature>
<reference evidence="2 3" key="1">
    <citation type="submission" date="2022-09" db="EMBL/GenBank/DDBJ databases">
        <authorList>
            <person name="Palmer J.M."/>
        </authorList>
    </citation>
    <scope>NUCLEOTIDE SEQUENCE [LARGE SCALE GENOMIC DNA]</scope>
    <source>
        <strain evidence="2 3">DSM 7382</strain>
    </source>
</reference>
<keyword evidence="3" id="KW-1185">Reference proteome</keyword>